<evidence type="ECO:0000313" key="2">
    <source>
        <dbReference type="EMBL" id="MDP9827671.1"/>
    </source>
</evidence>
<dbReference type="RefSeq" id="WP_307244021.1">
    <property type="nucleotide sequence ID" value="NZ_JAUSQZ010000001.1"/>
</dbReference>
<organism evidence="2 3">
    <name type="scientific">Kineosporia succinea</name>
    <dbReference type="NCBI Taxonomy" id="84632"/>
    <lineage>
        <taxon>Bacteria</taxon>
        <taxon>Bacillati</taxon>
        <taxon>Actinomycetota</taxon>
        <taxon>Actinomycetes</taxon>
        <taxon>Kineosporiales</taxon>
        <taxon>Kineosporiaceae</taxon>
        <taxon>Kineosporia</taxon>
    </lineage>
</organism>
<evidence type="ECO:0000313" key="3">
    <source>
        <dbReference type="Proteomes" id="UP001235712"/>
    </source>
</evidence>
<gene>
    <name evidence="2" type="ORF">J2S57_003420</name>
</gene>
<accession>A0ABT9P542</accession>
<dbReference type="Proteomes" id="UP001235712">
    <property type="component" value="Unassembled WGS sequence"/>
</dbReference>
<keyword evidence="3" id="KW-1185">Reference proteome</keyword>
<evidence type="ECO:0000256" key="1">
    <source>
        <dbReference type="SAM" id="MobiDB-lite"/>
    </source>
</evidence>
<dbReference type="EMBL" id="JAUSQZ010000001">
    <property type="protein sequence ID" value="MDP9827671.1"/>
    <property type="molecule type" value="Genomic_DNA"/>
</dbReference>
<feature type="region of interest" description="Disordered" evidence="1">
    <location>
        <begin position="157"/>
        <end position="199"/>
    </location>
</feature>
<comment type="caution">
    <text evidence="2">The sequence shown here is derived from an EMBL/GenBank/DDBJ whole genome shotgun (WGS) entry which is preliminary data.</text>
</comment>
<proteinExistence type="predicted"/>
<sequence>MSRTEEISSDVKAVSAAVAESATHGDETLEYTRDQIELAYEHGWDGVAQSISIAGEALEKITGELSGLDDAFEGAVSTLDEINEQMSRSEVASHLTLSLTALDGSQDRLESTVSLVDEAMQGAQQAEHEALAHRLQALRDDIEGLFERLTQARADIEAEHEEAQRLGQQEGEDSQRGDSGPSDEKDRRRDDDEDQAKED</sequence>
<reference evidence="2 3" key="1">
    <citation type="submission" date="2023-07" db="EMBL/GenBank/DDBJ databases">
        <title>Sequencing the genomes of 1000 actinobacteria strains.</title>
        <authorList>
            <person name="Klenk H.-P."/>
        </authorList>
    </citation>
    <scope>NUCLEOTIDE SEQUENCE [LARGE SCALE GENOMIC DNA]</scope>
    <source>
        <strain evidence="2 3">DSM 44388</strain>
    </source>
</reference>
<name>A0ABT9P542_9ACTN</name>
<protein>
    <submittedName>
        <fullName evidence="2">Nucleic acid-binding Zn-ribbon protein</fullName>
    </submittedName>
</protein>